<evidence type="ECO:0000313" key="6">
    <source>
        <dbReference type="EMBL" id="WPU63996.1"/>
    </source>
</evidence>
<dbReference type="PANTHER" id="PTHR10587:SF133">
    <property type="entry name" value="CHITIN DEACETYLASE 1-RELATED"/>
    <property type="match status" value="1"/>
</dbReference>
<dbReference type="Gene3D" id="3.20.20.370">
    <property type="entry name" value="Glycoside hydrolase/deacetylase"/>
    <property type="match status" value="1"/>
</dbReference>
<dbReference type="InterPro" id="IPR002509">
    <property type="entry name" value="NODB_dom"/>
</dbReference>
<keyword evidence="1" id="KW-0479">Metal-binding</keyword>
<dbReference type="AlphaFoldDB" id="A0AAX4HL89"/>
<dbReference type="EMBL" id="CP139487">
    <property type="protein sequence ID" value="WPU63996.1"/>
    <property type="molecule type" value="Genomic_DNA"/>
</dbReference>
<dbReference type="KEGG" id="psti:SOO65_14970"/>
<dbReference type="Proteomes" id="UP001324634">
    <property type="component" value="Chromosome"/>
</dbReference>
<evidence type="ECO:0000256" key="4">
    <source>
        <dbReference type="SAM" id="MobiDB-lite"/>
    </source>
</evidence>
<dbReference type="SUPFAM" id="SSF88713">
    <property type="entry name" value="Glycoside hydrolase/deacetylase"/>
    <property type="match status" value="1"/>
</dbReference>
<evidence type="ECO:0000313" key="7">
    <source>
        <dbReference type="Proteomes" id="UP001324634"/>
    </source>
</evidence>
<dbReference type="CDD" id="cd10917">
    <property type="entry name" value="CE4_NodB_like_6s_7s"/>
    <property type="match status" value="1"/>
</dbReference>
<feature type="coiled-coil region" evidence="3">
    <location>
        <begin position="225"/>
        <end position="252"/>
    </location>
</feature>
<keyword evidence="2 6" id="KW-0378">Hydrolase</keyword>
<evidence type="ECO:0000256" key="2">
    <source>
        <dbReference type="ARBA" id="ARBA00022801"/>
    </source>
</evidence>
<accession>A0AAX4HL89</accession>
<dbReference type="Pfam" id="PF01522">
    <property type="entry name" value="Polysacc_deac_1"/>
    <property type="match status" value="1"/>
</dbReference>
<feature type="domain" description="NodB homology" evidence="5">
    <location>
        <begin position="280"/>
        <end position="461"/>
    </location>
</feature>
<reference evidence="6 7" key="1">
    <citation type="submission" date="2023-11" db="EMBL/GenBank/DDBJ databases">
        <title>Peredibacter starrii A3.12.</title>
        <authorList>
            <person name="Mitchell R.J."/>
        </authorList>
    </citation>
    <scope>NUCLEOTIDE SEQUENCE [LARGE SCALE GENOMIC DNA]</scope>
    <source>
        <strain evidence="6 7">A3.12</strain>
    </source>
</reference>
<feature type="compositionally biased region" description="Polar residues" evidence="4">
    <location>
        <begin position="259"/>
        <end position="274"/>
    </location>
</feature>
<gene>
    <name evidence="6" type="ORF">SOO65_14970</name>
</gene>
<dbReference type="RefSeq" id="WP_321391833.1">
    <property type="nucleotide sequence ID" value="NZ_CP139487.1"/>
</dbReference>
<dbReference type="EC" id="3.-.-.-" evidence="6"/>
<dbReference type="PANTHER" id="PTHR10587">
    <property type="entry name" value="GLYCOSYL TRANSFERASE-RELATED"/>
    <property type="match status" value="1"/>
</dbReference>
<proteinExistence type="predicted"/>
<protein>
    <submittedName>
        <fullName evidence="6">Polysaccharide deacetylase family protein</fullName>
        <ecNumber evidence="6">3.-.-.-</ecNumber>
    </submittedName>
</protein>
<keyword evidence="3" id="KW-0175">Coiled coil</keyword>
<evidence type="ECO:0000259" key="5">
    <source>
        <dbReference type="PROSITE" id="PS51677"/>
    </source>
</evidence>
<evidence type="ECO:0000256" key="1">
    <source>
        <dbReference type="ARBA" id="ARBA00022723"/>
    </source>
</evidence>
<dbReference type="InterPro" id="IPR050248">
    <property type="entry name" value="Polysacc_deacetylase_ArnD"/>
</dbReference>
<dbReference type="GO" id="GO:0005975">
    <property type="term" value="P:carbohydrate metabolic process"/>
    <property type="evidence" value="ECO:0007669"/>
    <property type="project" value="InterPro"/>
</dbReference>
<dbReference type="PROSITE" id="PS51257">
    <property type="entry name" value="PROKAR_LIPOPROTEIN"/>
    <property type="match status" value="1"/>
</dbReference>
<dbReference type="PROSITE" id="PS51677">
    <property type="entry name" value="NODB"/>
    <property type="match status" value="1"/>
</dbReference>
<dbReference type="GO" id="GO:0016810">
    <property type="term" value="F:hydrolase activity, acting on carbon-nitrogen (but not peptide) bonds"/>
    <property type="evidence" value="ECO:0007669"/>
    <property type="project" value="InterPro"/>
</dbReference>
<organism evidence="6 7">
    <name type="scientific">Peredibacter starrii</name>
    <dbReference type="NCBI Taxonomy" id="28202"/>
    <lineage>
        <taxon>Bacteria</taxon>
        <taxon>Pseudomonadati</taxon>
        <taxon>Bdellovibrionota</taxon>
        <taxon>Bacteriovoracia</taxon>
        <taxon>Bacteriovoracales</taxon>
        <taxon>Bacteriovoracaceae</taxon>
        <taxon>Peredibacter</taxon>
    </lineage>
</organism>
<sequence>MKIIKVLPLITLVGLVGCSTAPKHTHTHRTLASVNEIMSSQAVLNNRMERLMSGIFHGHLMGQIFLHDFDKQLDKSPNKALKSKTYMKLLSIRTHVDQFEHDFNDLYIDLVLATALPQYSEIQKQNAQEALDTFGKFYEGVKRDNKALPENLKPMILGNLREKITELYDELKELRDDESVTNNDPAVKEVLWKNMAKLRATRLSYFKEVKNYKVDEKLLQETIKAEKAKDSYKNLESSIQNLSEEIREYTSEIGRDTSSDTITPSAGKNGNISGQNFPAKTWSLTYDDGPGATTPDVIKNLQEKKIPATFFVLAQQVEKLPKTALSLKEAGFDIASHSYTHAQLTKEGVNLEREIGSSKKTIETKLDTKVKLFRLPYGAGVSVARVRQKIADHGMIHVFWTVDTLDWQDKNPTSIYNRTLKQMNASSKNAGIVLFHDIHKQSVTASSMLMDYFNQKKLTVCTVQGVVDQMNGVKESCK</sequence>
<keyword evidence="7" id="KW-1185">Reference proteome</keyword>
<dbReference type="GO" id="GO:0016020">
    <property type="term" value="C:membrane"/>
    <property type="evidence" value="ECO:0007669"/>
    <property type="project" value="TreeGrafter"/>
</dbReference>
<evidence type="ECO:0000256" key="3">
    <source>
        <dbReference type="SAM" id="Coils"/>
    </source>
</evidence>
<name>A0AAX4HL89_9BACT</name>
<feature type="region of interest" description="Disordered" evidence="4">
    <location>
        <begin position="255"/>
        <end position="274"/>
    </location>
</feature>
<dbReference type="InterPro" id="IPR011330">
    <property type="entry name" value="Glyco_hydro/deAcase_b/a-brl"/>
</dbReference>
<dbReference type="GO" id="GO:0046872">
    <property type="term" value="F:metal ion binding"/>
    <property type="evidence" value="ECO:0007669"/>
    <property type="project" value="UniProtKB-KW"/>
</dbReference>